<dbReference type="Proteomes" id="UP000322658">
    <property type="component" value="Unassembled WGS sequence"/>
</dbReference>
<sequence length="93" mass="10558">MSAEHKNLLRNIINRKVSPSQLLILMEIRDHPGRMSREIAARCHLDPSNVSHRLAYLVQTGDVTRTGSRPCVFYISRQGRDFLESLEDSKPAG</sequence>
<feature type="domain" description="HTH marR-type" evidence="1">
    <location>
        <begin position="17"/>
        <end position="69"/>
    </location>
</feature>
<dbReference type="InterPro" id="IPR000835">
    <property type="entry name" value="HTH_MarR-typ"/>
</dbReference>
<evidence type="ECO:0000313" key="2">
    <source>
        <dbReference type="EMBL" id="KAA2373966.1"/>
    </source>
</evidence>
<gene>
    <name evidence="2" type="ORF">F2Y07_11845</name>
</gene>
<dbReference type="InterPro" id="IPR036388">
    <property type="entry name" value="WH-like_DNA-bd_sf"/>
</dbReference>
<comment type="caution">
    <text evidence="2">The sequence shown here is derived from an EMBL/GenBank/DDBJ whole genome shotgun (WGS) entry which is preliminary data.</text>
</comment>
<dbReference type="GO" id="GO:0003700">
    <property type="term" value="F:DNA-binding transcription factor activity"/>
    <property type="evidence" value="ECO:0007669"/>
    <property type="project" value="InterPro"/>
</dbReference>
<dbReference type="Pfam" id="PF12802">
    <property type="entry name" value="MarR_2"/>
    <property type="match status" value="1"/>
</dbReference>
<dbReference type="Gene3D" id="1.10.10.10">
    <property type="entry name" value="Winged helix-like DNA-binding domain superfamily/Winged helix DNA-binding domain"/>
    <property type="match status" value="1"/>
</dbReference>
<dbReference type="SUPFAM" id="SSF46785">
    <property type="entry name" value="Winged helix' DNA-binding domain"/>
    <property type="match status" value="1"/>
</dbReference>
<dbReference type="InterPro" id="IPR036390">
    <property type="entry name" value="WH_DNA-bd_sf"/>
</dbReference>
<name>A0A5B3GKW5_9BACT</name>
<evidence type="ECO:0000259" key="1">
    <source>
        <dbReference type="Pfam" id="PF12802"/>
    </source>
</evidence>
<reference evidence="2 3" key="1">
    <citation type="journal article" date="2019" name="Nat. Med.">
        <title>A library of human gut bacterial isolates paired with longitudinal multiomics data enables mechanistic microbiome research.</title>
        <authorList>
            <person name="Poyet M."/>
            <person name="Groussin M."/>
            <person name="Gibbons S.M."/>
            <person name="Avila-Pacheco J."/>
            <person name="Jiang X."/>
            <person name="Kearney S.M."/>
            <person name="Perrotta A.R."/>
            <person name="Berdy B."/>
            <person name="Zhao S."/>
            <person name="Lieberman T.D."/>
            <person name="Swanson P.K."/>
            <person name="Smith M."/>
            <person name="Roesemann S."/>
            <person name="Alexander J.E."/>
            <person name="Rich S.A."/>
            <person name="Livny J."/>
            <person name="Vlamakis H."/>
            <person name="Clish C."/>
            <person name="Bullock K."/>
            <person name="Deik A."/>
            <person name="Scott J."/>
            <person name="Pierce K.A."/>
            <person name="Xavier R.J."/>
            <person name="Alm E.J."/>
        </authorList>
    </citation>
    <scope>NUCLEOTIDE SEQUENCE [LARGE SCALE GENOMIC DNA]</scope>
    <source>
        <strain evidence="2 3">BIOML-A1</strain>
    </source>
</reference>
<proteinExistence type="predicted"/>
<dbReference type="AlphaFoldDB" id="A0A5B3GKW5"/>
<accession>A0A5B3GKW5</accession>
<organism evidence="2 3">
    <name type="scientific">Alistipes shahii</name>
    <dbReference type="NCBI Taxonomy" id="328814"/>
    <lineage>
        <taxon>Bacteria</taxon>
        <taxon>Pseudomonadati</taxon>
        <taxon>Bacteroidota</taxon>
        <taxon>Bacteroidia</taxon>
        <taxon>Bacteroidales</taxon>
        <taxon>Rikenellaceae</taxon>
        <taxon>Alistipes</taxon>
    </lineage>
</organism>
<dbReference type="EMBL" id="VVXJ01000029">
    <property type="protein sequence ID" value="KAA2373966.1"/>
    <property type="molecule type" value="Genomic_DNA"/>
</dbReference>
<protein>
    <submittedName>
        <fullName evidence="2">MarR family transcriptional regulator</fullName>
    </submittedName>
</protein>
<evidence type="ECO:0000313" key="3">
    <source>
        <dbReference type="Proteomes" id="UP000322658"/>
    </source>
</evidence>